<feature type="domain" description="PEP-utilising enzyme mobile" evidence="2">
    <location>
        <begin position="1237"/>
        <end position="1307"/>
    </location>
</feature>
<comment type="caution">
    <text evidence="4">The sequence shown here is derived from an EMBL/GenBank/DDBJ whole genome shotgun (WGS) entry which is preliminary data.</text>
</comment>
<dbReference type="Proteomes" id="UP000827092">
    <property type="component" value="Unassembled WGS sequence"/>
</dbReference>
<dbReference type="SUPFAM" id="SSF56059">
    <property type="entry name" value="Glutathione synthetase ATP-binding domain-like"/>
    <property type="match status" value="1"/>
</dbReference>
<evidence type="ECO:0000259" key="3">
    <source>
        <dbReference type="Pfam" id="PF01326"/>
    </source>
</evidence>
<dbReference type="InterPro" id="IPR008279">
    <property type="entry name" value="PEP-util_enz_mobile_dom"/>
</dbReference>
<protein>
    <recommendedName>
        <fullName evidence="6">Phosphoenolpyruvate synthase</fullName>
    </recommendedName>
</protein>
<dbReference type="Pfam" id="PF01326">
    <property type="entry name" value="PPDK_N"/>
    <property type="match status" value="1"/>
</dbReference>
<dbReference type="Pfam" id="PF00391">
    <property type="entry name" value="PEP-utilizers"/>
    <property type="match status" value="1"/>
</dbReference>
<dbReference type="Gene3D" id="3.30.1490.20">
    <property type="entry name" value="ATP-grasp fold, A domain"/>
    <property type="match status" value="1"/>
</dbReference>
<accession>A0AAV6U7H8</accession>
<evidence type="ECO:0000313" key="4">
    <source>
        <dbReference type="EMBL" id="KAG8180292.1"/>
    </source>
</evidence>
<dbReference type="InterPro" id="IPR036637">
    <property type="entry name" value="Phosphohistidine_dom_sf"/>
</dbReference>
<dbReference type="InterPro" id="IPR051549">
    <property type="entry name" value="PEP_Utilizing_Enz"/>
</dbReference>
<reference evidence="4 5" key="1">
    <citation type="journal article" date="2022" name="Nat. Ecol. Evol.">
        <title>A masculinizing supergene underlies an exaggerated male reproductive morph in a spider.</title>
        <authorList>
            <person name="Hendrickx F."/>
            <person name="De Corte Z."/>
            <person name="Sonet G."/>
            <person name="Van Belleghem S.M."/>
            <person name="Kostlbacher S."/>
            <person name="Vangestel C."/>
        </authorList>
    </citation>
    <scope>NUCLEOTIDE SEQUENCE [LARGE SCALE GENOMIC DNA]</scope>
    <source>
        <strain evidence="4">W744_W776</strain>
    </source>
</reference>
<dbReference type="SUPFAM" id="SSF52009">
    <property type="entry name" value="Phosphohistidine domain"/>
    <property type="match status" value="1"/>
</dbReference>
<dbReference type="GO" id="GO:0005524">
    <property type="term" value="F:ATP binding"/>
    <property type="evidence" value="ECO:0007669"/>
    <property type="project" value="InterPro"/>
</dbReference>
<comment type="similarity">
    <text evidence="1">Belongs to the PEP-utilizing enzyme family.</text>
</comment>
<organism evidence="4 5">
    <name type="scientific">Oedothorax gibbosus</name>
    <dbReference type="NCBI Taxonomy" id="931172"/>
    <lineage>
        <taxon>Eukaryota</taxon>
        <taxon>Metazoa</taxon>
        <taxon>Ecdysozoa</taxon>
        <taxon>Arthropoda</taxon>
        <taxon>Chelicerata</taxon>
        <taxon>Arachnida</taxon>
        <taxon>Araneae</taxon>
        <taxon>Araneomorphae</taxon>
        <taxon>Entelegynae</taxon>
        <taxon>Araneoidea</taxon>
        <taxon>Linyphiidae</taxon>
        <taxon>Erigoninae</taxon>
        <taxon>Oedothorax</taxon>
    </lineage>
</organism>
<dbReference type="PANTHER" id="PTHR43615:SF1">
    <property type="entry name" value="PPDK_N DOMAIN-CONTAINING PROTEIN"/>
    <property type="match status" value="1"/>
</dbReference>
<feature type="domain" description="Pyruvate phosphate dikinase AMP/ATP-binding" evidence="3">
    <location>
        <begin position="430"/>
        <end position="745"/>
    </location>
</feature>
<dbReference type="InterPro" id="IPR002192">
    <property type="entry name" value="PPDK_AMP/ATP-bd"/>
</dbReference>
<dbReference type="InterPro" id="IPR013815">
    <property type="entry name" value="ATP_grasp_subdomain_1"/>
</dbReference>
<evidence type="ECO:0000259" key="2">
    <source>
        <dbReference type="Pfam" id="PF00391"/>
    </source>
</evidence>
<sequence length="1316" mass="146900">MIGSFFWTILTVPLDLLYWIKWAVAYCAVRLHNGSQRRRFDLYDINALGNPVKLGFVVPQLEKDLESPRSEEDLQENADEVLIYGVNSKSECLLVRVSRGSGGVADGWIYLKLANGKSYKLAECSGHQQSFEGGGGKCTNFSCGKLQMHYLAPMRRWRIFYCGMLKETSSAKGEGGESVFVKFVFLWKSSSDVYDVTMQSNPMGFANAMARTEWDFPYAPPTKKAEEAINFYAQSGIVNGTVSVNDGDDYELYLFGEKMRNLGKSSHTAGCKFTHILGNVPTNGFTFHLGKATLPHIVNNMPYGFIVQPDTTLKAVQELDINIQPHSDSPQKSMKAIFNAGGPYEVRGRVLSDPIVLYSGQGWSGFAEINFIRFTVGGKRGSGIIIQGEVYDADREQTKPKEIVPEIKFPESVPLTVAFSNEISHFGEISGGKGSSLGKLTKLSIQEKTFIVPKGIIVTTAAYQEFLTPEIQSAIKYLEKVVYGNVKGDVKEACNAVSGVIERTLLPQKICHSIIDSLKQLFGGDANQYKFAVRSSATGEDTSAMSAAGQMDTFLGVQGLKEVFLYVKKCWASQFGHIAVEYKKRYGQPLNCPMAVVIQEMVASQVSGVLFTCDPVTNNPSVVTITANYGLGETVVSGSVEPDTITLRRDEHNHLEYDAVLVGTKLEKLVMQESGGTVTEQIPEDSRGDSCLTKELALRLGNISLKIENYYRSSRDIEWGILNNNVYILQSRPVTNAASETDFEIKHELDAPLRCENEYFSVANVGEVLPGATSPLGMDLVCRYIGNVFKREAVRKGGADNIGSSFYFQTGMLSFYNHMMMTVAEMITRFGFDTPTSKGFMISLFGRLLDDPDLMDFAREKAPSEADSQLSIRQKLEQYWDLYFHDWNAEKVKQKNDNYHLNFCKHRTSVDTFKAILNSCSDFDEPFLKHINSSESSSDWNMSMFQILSDANKGNFNTDVYSDFALLLSTSSNVESANVPQAMQEVAIQIGKDIDAQKFKSMSAEEALKWLEETTSQAGNKYRQFIKRHGHRCLKEFDVRSVTWGMNPKLLVNALQSMVGSVNDIKIKEMDDYNKLFSEMHVPLGFISRCKLKFVLPMCRKAVRGREAGKSLSIKSIDHWRQGFWRLAKQMVSEGRIPEQDLLFFMTFDEIKEVLATRSPTIIARATHRMKLFPTMEDYKFPEIMRGMPRPINEAEETADTYEFVADLTMKGIPVSQGVTKGYARVAMNLEDASHLQKGEILITYSTDIGWSPYFPIISGVVTELGGLISHGAVVSREYGLPCVVGLVGATKKFRTGDYVLLDGKKGILQRLPQPE</sequence>
<name>A0AAV6U7H8_9ARAC</name>
<dbReference type="Gene3D" id="3.30.470.20">
    <property type="entry name" value="ATP-grasp fold, B domain"/>
    <property type="match status" value="1"/>
</dbReference>
<evidence type="ECO:0000313" key="5">
    <source>
        <dbReference type="Proteomes" id="UP000827092"/>
    </source>
</evidence>
<dbReference type="PANTHER" id="PTHR43615">
    <property type="entry name" value="PHOSPHOENOLPYRUVATE SYNTHASE-RELATED"/>
    <property type="match status" value="1"/>
</dbReference>
<gene>
    <name evidence="4" type="ORF">JTE90_013545</name>
</gene>
<dbReference type="Gene3D" id="3.50.30.10">
    <property type="entry name" value="Phosphohistidine domain"/>
    <property type="match status" value="1"/>
</dbReference>
<keyword evidence="5" id="KW-1185">Reference proteome</keyword>
<evidence type="ECO:0008006" key="6">
    <source>
        <dbReference type="Google" id="ProtNLM"/>
    </source>
</evidence>
<dbReference type="GO" id="GO:0016301">
    <property type="term" value="F:kinase activity"/>
    <property type="evidence" value="ECO:0007669"/>
    <property type="project" value="InterPro"/>
</dbReference>
<evidence type="ECO:0000256" key="1">
    <source>
        <dbReference type="ARBA" id="ARBA00007837"/>
    </source>
</evidence>
<proteinExistence type="inferred from homology"/>
<dbReference type="EMBL" id="JAFNEN010000570">
    <property type="protein sequence ID" value="KAG8180292.1"/>
    <property type="molecule type" value="Genomic_DNA"/>
</dbReference>